<accession>A0A8C4WU41</accession>
<keyword evidence="5 13" id="KW-0552">Olfaction</keyword>
<evidence type="ECO:0000256" key="7">
    <source>
        <dbReference type="ARBA" id="ARBA00023040"/>
    </source>
</evidence>
<protein>
    <recommendedName>
        <fullName evidence="13">Olfactory receptor</fullName>
    </recommendedName>
</protein>
<name>A0A8C4WU41_9SAUR</name>
<feature type="transmembrane region" description="Helical" evidence="13">
    <location>
        <begin position="284"/>
        <end position="303"/>
    </location>
</feature>
<dbReference type="InterPro" id="IPR050516">
    <property type="entry name" value="Olfactory_GPCR"/>
</dbReference>
<dbReference type="GO" id="GO:0004930">
    <property type="term" value="F:G protein-coupled receptor activity"/>
    <property type="evidence" value="ECO:0007669"/>
    <property type="project" value="UniProtKB-KW"/>
</dbReference>
<dbReference type="InterPro" id="IPR000725">
    <property type="entry name" value="Olfact_rcpt"/>
</dbReference>
<evidence type="ECO:0000259" key="14">
    <source>
        <dbReference type="PROSITE" id="PS50262"/>
    </source>
</evidence>
<dbReference type="GO" id="GO:0004984">
    <property type="term" value="F:olfactory receptor activity"/>
    <property type="evidence" value="ECO:0007669"/>
    <property type="project" value="InterPro"/>
</dbReference>
<keyword evidence="10" id="KW-0325">Glycoprotein</keyword>
<keyword evidence="7 12" id="KW-0297">G-protein coupled receptor</keyword>
<comment type="similarity">
    <text evidence="12">Belongs to the G-protein coupled receptor 1 family.</text>
</comment>
<keyword evidence="3 13" id="KW-0716">Sensory transduction</keyword>
<feature type="transmembrane region" description="Helical" evidence="13">
    <location>
        <begin position="253"/>
        <end position="272"/>
    </location>
</feature>
<dbReference type="SUPFAM" id="SSF81321">
    <property type="entry name" value="Family A G protein-coupled receptor-like"/>
    <property type="match status" value="1"/>
</dbReference>
<evidence type="ECO:0000256" key="9">
    <source>
        <dbReference type="ARBA" id="ARBA00023170"/>
    </source>
</evidence>
<dbReference type="InterPro" id="IPR017452">
    <property type="entry name" value="GPCR_Rhodpsn_7TM"/>
</dbReference>
<dbReference type="PANTHER" id="PTHR26452">
    <property type="entry name" value="OLFACTORY RECEPTOR"/>
    <property type="match status" value="1"/>
</dbReference>
<keyword evidence="9 12" id="KW-0675">Receptor</keyword>
<feature type="transmembrane region" description="Helical" evidence="13">
    <location>
        <begin position="109"/>
        <end position="131"/>
    </location>
</feature>
<evidence type="ECO:0000313" key="15">
    <source>
        <dbReference type="Ensembl" id="ENSGEVP00005019685.1"/>
    </source>
</evidence>
<gene>
    <name evidence="15" type="primary">LOC115638172</name>
</gene>
<reference evidence="15" key="2">
    <citation type="submission" date="2025-08" db="UniProtKB">
        <authorList>
            <consortium name="Ensembl"/>
        </authorList>
    </citation>
    <scope>IDENTIFICATION</scope>
</reference>
<proteinExistence type="inferred from homology"/>
<keyword evidence="16" id="KW-1185">Reference proteome</keyword>
<keyword evidence="4 12" id="KW-0812">Transmembrane</keyword>
<dbReference type="AlphaFoldDB" id="A0A8C4WU41"/>
<dbReference type="FunFam" id="1.20.1070.10:FF:000010">
    <property type="entry name" value="Olfactory receptor"/>
    <property type="match status" value="1"/>
</dbReference>
<keyword evidence="6 13" id="KW-1133">Transmembrane helix</keyword>
<dbReference type="OrthoDB" id="5967130at2759"/>
<evidence type="ECO:0000256" key="8">
    <source>
        <dbReference type="ARBA" id="ARBA00023136"/>
    </source>
</evidence>
<feature type="domain" description="G-protein coupled receptors family 1 profile" evidence="14">
    <location>
        <begin position="52"/>
        <end position="301"/>
    </location>
</feature>
<dbReference type="CDD" id="cd15911">
    <property type="entry name" value="7tmA_OR11A-like"/>
    <property type="match status" value="1"/>
</dbReference>
<keyword evidence="2 13" id="KW-1003">Cell membrane</keyword>
<evidence type="ECO:0000256" key="5">
    <source>
        <dbReference type="ARBA" id="ARBA00022725"/>
    </source>
</evidence>
<reference evidence="15" key="3">
    <citation type="submission" date="2025-09" db="UniProtKB">
        <authorList>
            <consortium name="Ensembl"/>
        </authorList>
    </citation>
    <scope>IDENTIFICATION</scope>
</reference>
<dbReference type="Ensembl" id="ENSGEVT00005020674.1">
    <property type="protein sequence ID" value="ENSGEVP00005019685.1"/>
    <property type="gene ID" value="ENSGEVG00005013959.1"/>
</dbReference>
<dbReference type="Pfam" id="PF13853">
    <property type="entry name" value="7tm_4"/>
    <property type="match status" value="1"/>
</dbReference>
<evidence type="ECO:0000256" key="3">
    <source>
        <dbReference type="ARBA" id="ARBA00022606"/>
    </source>
</evidence>
<reference evidence="15" key="1">
    <citation type="submission" date="2019-06" db="EMBL/GenBank/DDBJ databases">
        <title>G10K-VGP Goodes thornscrub tortoise genome, primary haplotype.</title>
        <authorList>
            <person name="Murphy B."/>
            <person name="Edwards T."/>
            <person name="Rhie A."/>
            <person name="Koren S."/>
            <person name="Phillippy A."/>
            <person name="Fedrigo O."/>
            <person name="Haase B."/>
            <person name="Mountcastle J."/>
            <person name="Lewin H."/>
            <person name="Damas J."/>
            <person name="Howe K."/>
            <person name="Formenti G."/>
            <person name="Myers G."/>
            <person name="Durbin R."/>
            <person name="Jarvis E.D."/>
        </authorList>
    </citation>
    <scope>NUCLEOTIDE SEQUENCE [LARGE SCALE GENOMIC DNA]</scope>
</reference>
<dbReference type="GeneTree" id="ENSGT01150000286948"/>
<keyword evidence="8 13" id="KW-0472">Membrane</keyword>
<evidence type="ECO:0000256" key="12">
    <source>
        <dbReference type="RuleBase" id="RU000688"/>
    </source>
</evidence>
<organism evidence="15 16">
    <name type="scientific">Gopherus evgoodei</name>
    <name type="common">Goodes thornscrub tortoise</name>
    <dbReference type="NCBI Taxonomy" id="1825980"/>
    <lineage>
        <taxon>Eukaryota</taxon>
        <taxon>Metazoa</taxon>
        <taxon>Chordata</taxon>
        <taxon>Craniata</taxon>
        <taxon>Vertebrata</taxon>
        <taxon>Euteleostomi</taxon>
        <taxon>Archelosauria</taxon>
        <taxon>Testudinata</taxon>
        <taxon>Testudines</taxon>
        <taxon>Cryptodira</taxon>
        <taxon>Durocryptodira</taxon>
        <taxon>Testudinoidea</taxon>
        <taxon>Testudinidae</taxon>
        <taxon>Gopherus</taxon>
    </lineage>
</organism>
<dbReference type="GO" id="GO:0005886">
    <property type="term" value="C:plasma membrane"/>
    <property type="evidence" value="ECO:0007669"/>
    <property type="project" value="UniProtKB-SubCell"/>
</dbReference>
<evidence type="ECO:0000256" key="1">
    <source>
        <dbReference type="ARBA" id="ARBA00004651"/>
    </source>
</evidence>
<evidence type="ECO:0000256" key="6">
    <source>
        <dbReference type="ARBA" id="ARBA00022989"/>
    </source>
</evidence>
<feature type="transmembrane region" description="Helical" evidence="13">
    <location>
        <begin position="205"/>
        <end position="232"/>
    </location>
</feature>
<evidence type="ECO:0000256" key="11">
    <source>
        <dbReference type="ARBA" id="ARBA00023224"/>
    </source>
</evidence>
<dbReference type="PRINTS" id="PR00245">
    <property type="entry name" value="OLFACTORYR"/>
</dbReference>
<evidence type="ECO:0000313" key="16">
    <source>
        <dbReference type="Proteomes" id="UP000694390"/>
    </source>
</evidence>
<dbReference type="Proteomes" id="UP000694390">
    <property type="component" value="Chromosome 21"/>
</dbReference>
<evidence type="ECO:0000256" key="4">
    <source>
        <dbReference type="ARBA" id="ARBA00022692"/>
    </source>
</evidence>
<dbReference type="PRINTS" id="PR00237">
    <property type="entry name" value="GPCRRHODOPSN"/>
</dbReference>
<feature type="transmembrane region" description="Helical" evidence="13">
    <location>
        <begin position="68"/>
        <end position="89"/>
    </location>
</feature>
<dbReference type="InterPro" id="IPR000276">
    <property type="entry name" value="GPCR_Rhodpsn"/>
</dbReference>
<dbReference type="PROSITE" id="PS50262">
    <property type="entry name" value="G_PROTEIN_RECEP_F1_2"/>
    <property type="match status" value="1"/>
</dbReference>
<evidence type="ECO:0000256" key="10">
    <source>
        <dbReference type="ARBA" id="ARBA00023180"/>
    </source>
</evidence>
<comment type="subcellular location">
    <subcellularLocation>
        <location evidence="1 13">Cell membrane</location>
        <topology evidence="1 13">Multi-pass membrane protein</topology>
    </subcellularLocation>
</comment>
<evidence type="ECO:0000256" key="13">
    <source>
        <dbReference type="RuleBase" id="RU363047"/>
    </source>
</evidence>
<feature type="transmembrane region" description="Helical" evidence="13">
    <location>
        <begin position="151"/>
        <end position="174"/>
    </location>
</feature>
<evidence type="ECO:0000256" key="2">
    <source>
        <dbReference type="ARBA" id="ARBA00022475"/>
    </source>
</evidence>
<keyword evidence="11 12" id="KW-0807">Transducer</keyword>
<dbReference type="PROSITE" id="PS00237">
    <property type="entry name" value="G_PROTEIN_RECEP_F1_1"/>
    <property type="match status" value="1"/>
</dbReference>
<dbReference type="Gene3D" id="1.20.1070.10">
    <property type="entry name" value="Rhodopsin 7-helix transmembrane proteins"/>
    <property type="match status" value="1"/>
</dbReference>
<feature type="transmembrane region" description="Helical" evidence="13">
    <location>
        <begin position="28"/>
        <end position="61"/>
    </location>
</feature>
<sequence length="333" mass="37409">MANPEHGNQTSDTEFILLGFGDLPELQLLLFLLFLPLLFLLFLVICVLTIAGNLLIVVLVVADQHLHIPMYFFLGNLSCLEICYTSNILPRMLANFLTGDRTISFNGCLTQYYFFGCLAAAECYLLAAMSYDRYLAICKPLHYGALMNGRLCLQLATVSWVSGFLANTILTFFISNLIFCGPNEIDHFFCDSFPMVKLSCSDTHLAGLLTSIVACLCSLPPFLLTVTSYIYIITSILRIPSSTGRKKAFSICSSHLIVVTVFYGSILIVYVLPHSNRLKDFNKFFSIFYTILTPMVNPLIYSLRNKEVKEALRKAFNKCMDFKTLQKIQIASS</sequence>